<dbReference type="InterPro" id="IPR004635">
    <property type="entry name" value="Pept_S49_SppA"/>
</dbReference>
<gene>
    <name evidence="8" type="primary">sppA</name>
    <name evidence="8" type="ORF">PFDSM3638_07990</name>
</gene>
<keyword evidence="6" id="KW-0812">Transmembrane</keyword>
<dbReference type="OrthoDB" id="31107at2157"/>
<evidence type="ECO:0000256" key="5">
    <source>
        <dbReference type="SAM" id="Coils"/>
    </source>
</evidence>
<dbReference type="GO" id="GO:0006508">
    <property type="term" value="P:proteolysis"/>
    <property type="evidence" value="ECO:0007669"/>
    <property type="project" value="UniProtKB-KW"/>
</dbReference>
<dbReference type="Pfam" id="PF01343">
    <property type="entry name" value="Peptidase_S49"/>
    <property type="match status" value="1"/>
</dbReference>
<dbReference type="GeneID" id="13300896"/>
<dbReference type="InterPro" id="IPR047272">
    <property type="entry name" value="S49_SppA_C"/>
</dbReference>
<keyword evidence="2" id="KW-0645">Protease</keyword>
<evidence type="ECO:0000256" key="1">
    <source>
        <dbReference type="ARBA" id="ARBA00008683"/>
    </source>
</evidence>
<feature type="transmembrane region" description="Helical" evidence="6">
    <location>
        <begin position="6"/>
        <end position="29"/>
    </location>
</feature>
<keyword evidence="5" id="KW-0175">Coiled coil</keyword>
<name>A0A5C0XPN4_PYRFU</name>
<dbReference type="GO" id="GO:0008236">
    <property type="term" value="F:serine-type peptidase activity"/>
    <property type="evidence" value="ECO:0007669"/>
    <property type="project" value="UniProtKB-KW"/>
</dbReference>
<dbReference type="RefSeq" id="WP_011012729.1">
    <property type="nucleotide sequence ID" value="NC_003413.1"/>
</dbReference>
<organism evidence="8 9">
    <name type="scientific">Pyrococcus furiosus (strain ATCC 43587 / DSM 3638 / JCM 8422 / Vc1)</name>
    <dbReference type="NCBI Taxonomy" id="186497"/>
    <lineage>
        <taxon>Archaea</taxon>
        <taxon>Methanobacteriati</taxon>
        <taxon>Methanobacteriota</taxon>
        <taxon>Thermococci</taxon>
        <taxon>Thermococcales</taxon>
        <taxon>Thermococcaceae</taxon>
        <taxon>Pyrococcus</taxon>
    </lineage>
</organism>
<dbReference type="InterPro" id="IPR002142">
    <property type="entry name" value="Peptidase_S49"/>
</dbReference>
<evidence type="ECO:0000313" key="8">
    <source>
        <dbReference type="EMBL" id="QEK79206.1"/>
    </source>
</evidence>
<evidence type="ECO:0000313" key="9">
    <source>
        <dbReference type="Proteomes" id="UP000324354"/>
    </source>
</evidence>
<feature type="domain" description="Peptidase S49" evidence="7">
    <location>
        <begin position="145"/>
        <end position="294"/>
    </location>
</feature>
<dbReference type="PANTHER" id="PTHR42987">
    <property type="entry name" value="PEPTIDASE S49"/>
    <property type="match status" value="1"/>
</dbReference>
<evidence type="ECO:0000256" key="3">
    <source>
        <dbReference type="ARBA" id="ARBA00022801"/>
    </source>
</evidence>
<dbReference type="InterPro" id="IPR029045">
    <property type="entry name" value="ClpP/crotonase-like_dom_sf"/>
</dbReference>
<reference evidence="8 9" key="1">
    <citation type="submission" date="2017-08" db="EMBL/GenBank/DDBJ databases">
        <title>Resequencing and Reannotation of the genome of Pyrococcus furiosus type strain DSM3638.</title>
        <authorList>
            <person name="Reichelt R.M."/>
            <person name="Bunk B."/>
        </authorList>
    </citation>
    <scope>NUCLEOTIDE SEQUENCE [LARGE SCALE GENOMIC DNA]</scope>
    <source>
        <strain evidence="8 9">DSM 3638</strain>
    </source>
</reference>
<feature type="coiled-coil region" evidence="5">
    <location>
        <begin position="55"/>
        <end position="82"/>
    </location>
</feature>
<dbReference type="NCBIfam" id="TIGR00706">
    <property type="entry name" value="SppA_dom"/>
    <property type="match status" value="1"/>
</dbReference>
<protein>
    <submittedName>
        <fullName evidence="8">Signal peptide peptidase SppA</fullName>
    </submittedName>
</protein>
<keyword evidence="6" id="KW-1133">Transmembrane helix</keyword>
<keyword evidence="3" id="KW-0378">Hydrolase</keyword>
<comment type="similarity">
    <text evidence="1">Belongs to the peptidase S49 family.</text>
</comment>
<proteinExistence type="inferred from homology"/>
<evidence type="ECO:0000256" key="2">
    <source>
        <dbReference type="ARBA" id="ARBA00022670"/>
    </source>
</evidence>
<accession>A0A5C0XPN4</accession>
<dbReference type="Gene3D" id="3.90.226.10">
    <property type="entry name" value="2-enoyl-CoA Hydratase, Chain A, domain 1"/>
    <property type="match status" value="2"/>
</dbReference>
<dbReference type="Proteomes" id="UP000324354">
    <property type="component" value="Chromosome"/>
</dbReference>
<evidence type="ECO:0000259" key="7">
    <source>
        <dbReference type="Pfam" id="PF01343"/>
    </source>
</evidence>
<evidence type="ECO:0000256" key="6">
    <source>
        <dbReference type="SAM" id="Phobius"/>
    </source>
</evidence>
<dbReference type="SMR" id="A0A5C0XPN4"/>
<dbReference type="GeneID" id="41713407"/>
<keyword evidence="6" id="KW-0472">Membrane</keyword>
<dbReference type="EMBL" id="CP023154">
    <property type="protein sequence ID" value="QEK79206.1"/>
    <property type="molecule type" value="Genomic_DNA"/>
</dbReference>
<dbReference type="SUPFAM" id="SSF52096">
    <property type="entry name" value="ClpP/crotonase"/>
    <property type="match status" value="1"/>
</dbReference>
<evidence type="ECO:0000256" key="4">
    <source>
        <dbReference type="ARBA" id="ARBA00022825"/>
    </source>
</evidence>
<sequence>MPEGVWKYISFILALVLSFSIAANALLYLQVGELQSTTYKLQKILPSQTNITTNYTTLQLKIEELKKEIEYLRAYIQKQNETANGSLAIVPIFGLIDENMALEVVKKLEVIKSDPSIRGVLLWIDSPGGYIGPVRAIYKEVKELAYIKPIVAYISGYATSGGYYIACGADKIIADPYAQVGSIGVIYVHFNAQKYYEMNGIEVEVFKTGPYKDMGADWRGLKPEEREIIQKQIDVYFKTFLDVVMEGRNLNETKVKEYADGRAWFAYEVNGTLIDDIGDLQYAIEETKKLANLKSANIVIFDVKPSNFEIRGSSALYLPQEYVYKYIRR</sequence>
<dbReference type="AlphaFoldDB" id="A0A5C0XPN4"/>
<dbReference type="CDD" id="cd07023">
    <property type="entry name" value="S49_Sppa_N_C"/>
    <property type="match status" value="1"/>
</dbReference>
<dbReference type="PANTHER" id="PTHR42987:SF4">
    <property type="entry name" value="PROTEASE SOHB-RELATED"/>
    <property type="match status" value="1"/>
</dbReference>
<keyword evidence="4" id="KW-0720">Serine protease</keyword>